<evidence type="ECO:0000256" key="2">
    <source>
        <dbReference type="ARBA" id="ARBA00012489"/>
    </source>
</evidence>
<protein>
    <recommendedName>
        <fullName evidence="2">separase</fullName>
        <ecNumber evidence="2">3.4.22.49</ecNumber>
    </recommendedName>
</protein>
<reference evidence="8" key="2">
    <citation type="submission" date="2015-01" db="EMBL/GenBank/DDBJ databases">
        <title>Evolutionary Origins and Diversification of the Mycorrhizal Mutualists.</title>
        <authorList>
            <consortium name="DOE Joint Genome Institute"/>
            <consortium name="Mycorrhizal Genomics Consortium"/>
            <person name="Kohler A."/>
            <person name="Kuo A."/>
            <person name="Nagy L.G."/>
            <person name="Floudas D."/>
            <person name="Copeland A."/>
            <person name="Barry K.W."/>
            <person name="Cichocki N."/>
            <person name="Veneault-Fourrey C."/>
            <person name="LaButti K."/>
            <person name="Lindquist E.A."/>
            <person name="Lipzen A."/>
            <person name="Lundell T."/>
            <person name="Morin E."/>
            <person name="Murat C."/>
            <person name="Riley R."/>
            <person name="Ohm R."/>
            <person name="Sun H."/>
            <person name="Tunlid A."/>
            <person name="Henrissat B."/>
            <person name="Grigoriev I.V."/>
            <person name="Hibbett D.S."/>
            <person name="Martin F."/>
        </authorList>
    </citation>
    <scope>NUCLEOTIDE SEQUENCE [LARGE SCALE GENOMIC DNA]</scope>
    <source>
        <strain evidence="8">UH-Slu-Lm8-n1</strain>
    </source>
</reference>
<dbReference type="STRING" id="930992.A0A0D0BAH5"/>
<feature type="compositionally biased region" description="Basic and acidic residues" evidence="5">
    <location>
        <begin position="46"/>
        <end position="55"/>
    </location>
</feature>
<evidence type="ECO:0000256" key="5">
    <source>
        <dbReference type="SAM" id="MobiDB-lite"/>
    </source>
</evidence>
<dbReference type="EC" id="3.4.22.49" evidence="2"/>
<dbReference type="GO" id="GO:0044732">
    <property type="term" value="C:mitotic spindle pole body"/>
    <property type="evidence" value="ECO:0007669"/>
    <property type="project" value="TreeGrafter"/>
</dbReference>
<reference evidence="7 8" key="1">
    <citation type="submission" date="2014-04" db="EMBL/GenBank/DDBJ databases">
        <authorList>
            <consortium name="DOE Joint Genome Institute"/>
            <person name="Kuo A."/>
            <person name="Ruytinx J."/>
            <person name="Rineau F."/>
            <person name="Colpaert J."/>
            <person name="Kohler A."/>
            <person name="Nagy L.G."/>
            <person name="Floudas D."/>
            <person name="Copeland A."/>
            <person name="Barry K.W."/>
            <person name="Cichocki N."/>
            <person name="Veneault-Fourrey C."/>
            <person name="LaButti K."/>
            <person name="Lindquist E.A."/>
            <person name="Lipzen A."/>
            <person name="Lundell T."/>
            <person name="Morin E."/>
            <person name="Murat C."/>
            <person name="Sun H."/>
            <person name="Tunlid A."/>
            <person name="Henrissat B."/>
            <person name="Grigoriev I.V."/>
            <person name="Hibbett D.S."/>
            <person name="Martin F."/>
            <person name="Nordberg H.P."/>
            <person name="Cantor M.N."/>
            <person name="Hua S.X."/>
        </authorList>
    </citation>
    <scope>NUCLEOTIDE SEQUENCE [LARGE SCALE GENOMIC DNA]</scope>
    <source>
        <strain evidence="7 8">UH-Slu-Lm8-n1</strain>
    </source>
</reference>
<dbReference type="GO" id="GO:0006508">
    <property type="term" value="P:proteolysis"/>
    <property type="evidence" value="ECO:0007669"/>
    <property type="project" value="InterPro"/>
</dbReference>
<gene>
    <name evidence="7" type="ORF">CY34DRAFT_807045</name>
</gene>
<feature type="region of interest" description="Disordered" evidence="5">
    <location>
        <begin position="883"/>
        <end position="936"/>
    </location>
</feature>
<dbReference type="GO" id="GO:0051307">
    <property type="term" value="P:meiotic chromosome separation"/>
    <property type="evidence" value="ECO:0007669"/>
    <property type="project" value="TreeGrafter"/>
</dbReference>
<dbReference type="InParanoid" id="A0A0D0BAH5"/>
<dbReference type="HOGENOM" id="CLU_000777_0_0_1"/>
<dbReference type="GO" id="GO:0072686">
    <property type="term" value="C:mitotic spindle"/>
    <property type="evidence" value="ECO:0007669"/>
    <property type="project" value="TreeGrafter"/>
</dbReference>
<feature type="compositionally biased region" description="Polar residues" evidence="5">
    <location>
        <begin position="1176"/>
        <end position="1185"/>
    </location>
</feature>
<keyword evidence="4" id="KW-0159">Chromosome partition</keyword>
<dbReference type="GO" id="GO:0005737">
    <property type="term" value="C:cytoplasm"/>
    <property type="evidence" value="ECO:0007669"/>
    <property type="project" value="TreeGrafter"/>
</dbReference>
<dbReference type="InterPro" id="IPR005314">
    <property type="entry name" value="Peptidase_C50"/>
</dbReference>
<evidence type="ECO:0000256" key="3">
    <source>
        <dbReference type="ARBA" id="ARBA00022801"/>
    </source>
</evidence>
<evidence type="ECO:0000256" key="4">
    <source>
        <dbReference type="ARBA" id="ARBA00022829"/>
    </source>
</evidence>
<dbReference type="Pfam" id="PF03568">
    <property type="entry name" value="Separin_C"/>
    <property type="match status" value="1"/>
</dbReference>
<accession>A0A0D0BAH5</accession>
<feature type="compositionally biased region" description="Basic residues" evidence="5">
    <location>
        <begin position="895"/>
        <end position="915"/>
    </location>
</feature>
<sequence length="2079" mass="228592">MPSMASSRKVTTTSGTKPKTAVPSSHELIEKPGHGRTTVRAKGKQKAKDESPEQRKISAMLDVNASLQTLSSVVQSGWKANSEEGRMKSSALSKVSAAVSCANEALSCLRVLCPDDLDIERAASSMMSKLLVLEMHDTTLPFLGHMHARLLALLGAPDPKASAHCTSTSKLPVRLLSLPLPMIHSPEDAVFLTLISTYLMHAIISFTHIAMSSSSSTIISTDSFSTALVESDTLLTWVPHCVSLPRKHIDTTLTRVYTMLTKLCSSISANSRSTFLIRVYALKCLLCTSPGTVQPNTFWDQIQKTCTVYVRSSSPISEVEELSVATLVSGSLGEVVQIAQSKSSFVEGRSFVLLCEMWTGFAKRSNDLRTLDRITDLMGPGSSSCSLAEVDGLTNNLSKLDISAPSPKDEDTVVIECTRALAVLTKVAACLDANSDGADDLSRRVHEAAKVLPGLGGLLCLPAELNDELHRAQGKLQRTLEKLRRACIKALDGEAKVQSHVIISLLMAISNAMEGAFKQNPNKDILTASLDSLFALARIRLKCNDPDTYTPTLDLLNDAVVLLNSTPDHVNAIPASARANYVRCISGAYHNLAGKLYQSSKYGGAVRFLKEGCSLGARALHIRAGVMQDGTEDGEWDEGWKQLEEQMFRRWELLAVCYSKMGDRKLACDAFVESVKAFPYGSSDLEHLARSATSTNAFSANASTKQLGGIVDRLTYAATCELFLPTSEVSLHTALRPGVVSDEVVGLLLERQILTLEPCLRKDGVQIIVRGLLRDALSVYKATVLPLRRARVLLKCMELLWKDVNHNGGEPSWTAERLGEEVLNLLNVEDLGHDSAFVAFRLQYTVAVHLWLSLFAYHSAGSPMTSTVSYHIEEACNILRGLIPNSSTETDPKTKRSPAHAKKSPKKTVPAKKPTRAASVRTTNKARAQNPVTPRPRTALENVSNVIQSTPPKQAGVTIGVQKAVIVFDFETIVGQLQMNFHLLGLLGLALLKIKLLEALKRICERQLAVSADLYIIICIDLASEYVKLGKTKRANSIFARSSAVLKSSDVSDEVRINYLLRYAEILALGNNILGSASFYCEAMGLSEASPPEDKALPTAERIRLRVGRLERAAMACRVSAAIQYSRNNVVGALECTLQSLRLWNRAVDTLSRLSQSSSKPTKATDDSNPFEATPPESSSASNTRYNDHPRSLGQKRLMDGMEWRMAEGLLSTLLTLTHAYFTRGSSREAEYFAQQTHDLAESINAPTMVARALMRKGEIQLYQRQLGAGRDSLAKAAELLQDLPGVDAADMRRLNGDWNRLNEQAQDARDLYEEASAMLGELEGMLASFDGSRRKSSLTLLPQAALATAGQGAIVPTLLSGILRRHIWLLRDDGDDTIKHLIERLMALPASQDTKGEEHALMGKLTLHSVYDQFRSDMFLSSLAESTIALPMGMTSDRVVSLTPSTQDILSTLDHAEKLFLADLALTMDRGSVPHVREATTNLALIKALQTSLGKGGKDGPITAAHLLDASSAITLRREMLEAIQHKFPSVQFDDLEWPLMTPSGSPLPRKKPPHFLRLRTSSTEEASDDDVDSNASMKAYWDSIRETHAEQTLDTSLLSTTPKSQFPPHWTVVHISLTPDKSTLFISRQNASSEPLIFCVPLKGRRESDEDEHLTFDDAVKELAEIIRLSDQGTRNAVNVRNDDPQARAAWWAERNTLDKRMQELLENIEFCWLGAFKTILSPVPPISAEFITDLRTRLEKVFKRILPPQDKKQKQHPRLSDVLLDCFSSLSPKCREEELEDLLFFILDLYTFHGIPVAIADIDVDQVIVDLRCALEEHAALKDKRGKVNSISVNDPHIFLVLDHNVQGVPWESIPVLRGQSVSRIPSVSFLLDRVRLASAENRSGGVVDRISVDPCKTFFVLNPSGDLKGTEGRFKPWLEQMRSVGWEGIIGRPPSEQQFLDALARKDLVVYFGHGGGEQYVRSHKIRHLPRCAATMLWGCSSGSLKEMGEFDRVGTPFNYMLAGCPLLVANLWDVTDRDIDKFSQAVFDSLRLTPTRGGEQSTSVVTAIAQAREVCKLKYLTGAAPVVYGIPFYL</sequence>
<evidence type="ECO:0000256" key="1">
    <source>
        <dbReference type="ARBA" id="ARBA00000451"/>
    </source>
</evidence>
<evidence type="ECO:0000313" key="8">
    <source>
        <dbReference type="Proteomes" id="UP000054485"/>
    </source>
</evidence>
<dbReference type="InterPro" id="IPR030397">
    <property type="entry name" value="SEPARIN_core_dom"/>
</dbReference>
<feature type="region of interest" description="Disordered" evidence="5">
    <location>
        <begin position="1155"/>
        <end position="1193"/>
    </location>
</feature>
<dbReference type="InterPro" id="IPR011990">
    <property type="entry name" value="TPR-like_helical_dom_sf"/>
</dbReference>
<dbReference type="PANTHER" id="PTHR12792:SF0">
    <property type="entry name" value="SEPARIN"/>
    <property type="match status" value="1"/>
</dbReference>
<evidence type="ECO:0000259" key="6">
    <source>
        <dbReference type="PROSITE" id="PS51700"/>
    </source>
</evidence>
<comment type="catalytic activity">
    <reaction evidence="1">
        <text>All bonds known to be hydrolyzed by this endopeptidase have arginine in P1 and an acidic residue in P4. P6 is often occupied by an acidic residue or by a hydroxy-amino-acid residue, the phosphorylation of which enhances cleavage.</text>
        <dbReference type="EC" id="3.4.22.49"/>
    </reaction>
</comment>
<dbReference type="PANTHER" id="PTHR12792">
    <property type="entry name" value="EXTRA SPINDLE POLES 1-RELATED"/>
    <property type="match status" value="1"/>
</dbReference>
<proteinExistence type="predicted"/>
<dbReference type="GO" id="GO:0004197">
    <property type="term" value="F:cysteine-type endopeptidase activity"/>
    <property type="evidence" value="ECO:0007669"/>
    <property type="project" value="InterPro"/>
</dbReference>
<feature type="domain" description="Peptidase C50" evidence="6">
    <location>
        <begin position="1898"/>
        <end position="1995"/>
    </location>
</feature>
<feature type="compositionally biased region" description="Polar residues" evidence="5">
    <location>
        <begin position="1"/>
        <end position="17"/>
    </location>
</feature>
<dbReference type="SUPFAM" id="SSF48452">
    <property type="entry name" value="TPR-like"/>
    <property type="match status" value="2"/>
</dbReference>
<dbReference type="Proteomes" id="UP000054485">
    <property type="component" value="Unassembled WGS sequence"/>
</dbReference>
<dbReference type="OrthoDB" id="10255632at2759"/>
<organism evidence="7 8">
    <name type="scientific">Suillus luteus UH-Slu-Lm8-n1</name>
    <dbReference type="NCBI Taxonomy" id="930992"/>
    <lineage>
        <taxon>Eukaryota</taxon>
        <taxon>Fungi</taxon>
        <taxon>Dikarya</taxon>
        <taxon>Basidiomycota</taxon>
        <taxon>Agaricomycotina</taxon>
        <taxon>Agaricomycetes</taxon>
        <taxon>Agaricomycetidae</taxon>
        <taxon>Boletales</taxon>
        <taxon>Suillineae</taxon>
        <taxon>Suillaceae</taxon>
        <taxon>Suillus</taxon>
    </lineage>
</organism>
<name>A0A0D0BAH5_9AGAM</name>
<dbReference type="EMBL" id="KN835297">
    <property type="protein sequence ID" value="KIK40578.1"/>
    <property type="molecule type" value="Genomic_DNA"/>
</dbReference>
<evidence type="ECO:0000313" key="7">
    <source>
        <dbReference type="EMBL" id="KIK40578.1"/>
    </source>
</evidence>
<keyword evidence="8" id="KW-1185">Reference proteome</keyword>
<feature type="region of interest" description="Disordered" evidence="5">
    <location>
        <begin position="1"/>
        <end position="55"/>
    </location>
</feature>
<dbReference type="GO" id="GO:0005634">
    <property type="term" value="C:nucleus"/>
    <property type="evidence" value="ECO:0007669"/>
    <property type="project" value="InterPro"/>
</dbReference>
<feature type="compositionally biased region" description="Polar residues" evidence="5">
    <location>
        <begin position="920"/>
        <end position="932"/>
    </location>
</feature>
<dbReference type="PROSITE" id="PS51700">
    <property type="entry name" value="SEPARIN"/>
    <property type="match status" value="1"/>
</dbReference>
<keyword evidence="3" id="KW-0378">Hydrolase</keyword>